<feature type="domain" description="NADP-dependent oxidoreductase" evidence="2">
    <location>
        <begin position="29"/>
        <end position="204"/>
    </location>
</feature>
<keyword evidence="1" id="KW-0560">Oxidoreductase</keyword>
<evidence type="ECO:0000313" key="3">
    <source>
        <dbReference type="EMBL" id="KAK8244474.1"/>
    </source>
</evidence>
<reference evidence="3 4" key="1">
    <citation type="submission" date="2024-04" db="EMBL/GenBank/DDBJ databases">
        <title>Phyllosticta paracitricarpa is synonymous to the EU quarantine fungus P. citricarpa based on phylogenomic analyses.</title>
        <authorList>
            <consortium name="Lawrence Berkeley National Laboratory"/>
            <person name="Van Ingen-Buijs V.A."/>
            <person name="Van Westerhoven A.C."/>
            <person name="Haridas S."/>
            <person name="Skiadas P."/>
            <person name="Martin F."/>
            <person name="Groenewald J.Z."/>
            <person name="Crous P.W."/>
            <person name="Seidl M.F."/>
        </authorList>
    </citation>
    <scope>NUCLEOTIDE SEQUENCE [LARGE SCALE GENOMIC DNA]</scope>
    <source>
        <strain evidence="3 4">CBS 123374</strain>
    </source>
</reference>
<accession>A0ABR1Z0I5</accession>
<dbReference type="SUPFAM" id="SSF51430">
    <property type="entry name" value="NAD(P)-linked oxidoreductase"/>
    <property type="match status" value="1"/>
</dbReference>
<proteinExistence type="predicted"/>
<dbReference type="InterPro" id="IPR020471">
    <property type="entry name" value="AKR"/>
</dbReference>
<evidence type="ECO:0000259" key="2">
    <source>
        <dbReference type="Pfam" id="PF00248"/>
    </source>
</evidence>
<protein>
    <submittedName>
        <fullName evidence="3">NADP-dependent oxidoreductase domain-containing protein</fullName>
    </submittedName>
</protein>
<dbReference type="PANTHER" id="PTHR11732">
    <property type="entry name" value="ALDO/KETO REDUCTASE"/>
    <property type="match status" value="1"/>
</dbReference>
<evidence type="ECO:0000313" key="4">
    <source>
        <dbReference type="Proteomes" id="UP001492380"/>
    </source>
</evidence>
<comment type="caution">
    <text evidence="3">The sequence shown here is derived from an EMBL/GenBank/DDBJ whole genome shotgun (WGS) entry which is preliminary data.</text>
</comment>
<name>A0ABR1Z0I5_9PEZI</name>
<sequence>MPTSKPQRQKRLFQSLGQPPLIFTTASHNSGDASSHVAFVANALKAGFSAIDASNNDEFPHREDWVGNGIREAIQSQGVKREQIVVQTTCRWPAFPGNSYQDLPKAEKAIEEHVHAAIKNSLRNLRHEETEKSSNIDLVLLDAPSPAYVSTHTPNSLDALTLAAWRVLESYVPTQIRHLGVRNFSNLKRLSELHRNALVKPAVALRAFAPAGQWDLPMRAFCGREGIMYAASGVSNGVNEGLMRATPVALLAQFAGVEGAGAVTALLVAMGVPVVLDEESVEVGSVAKRREEVKRVQAWAAEKEDTWTTLFDDFVHLIRM</sequence>
<dbReference type="InterPro" id="IPR036812">
    <property type="entry name" value="NAD(P)_OxRdtase_dom_sf"/>
</dbReference>
<keyword evidence="4" id="KW-1185">Reference proteome</keyword>
<evidence type="ECO:0000256" key="1">
    <source>
        <dbReference type="ARBA" id="ARBA00023002"/>
    </source>
</evidence>
<dbReference type="Proteomes" id="UP001492380">
    <property type="component" value="Unassembled WGS sequence"/>
</dbReference>
<dbReference type="InterPro" id="IPR023210">
    <property type="entry name" value="NADP_OxRdtase_dom"/>
</dbReference>
<dbReference type="EMBL" id="JBBWRZ010000002">
    <property type="protein sequence ID" value="KAK8244474.1"/>
    <property type="molecule type" value="Genomic_DNA"/>
</dbReference>
<organism evidence="3 4">
    <name type="scientific">Phyllosticta capitalensis</name>
    <dbReference type="NCBI Taxonomy" id="121624"/>
    <lineage>
        <taxon>Eukaryota</taxon>
        <taxon>Fungi</taxon>
        <taxon>Dikarya</taxon>
        <taxon>Ascomycota</taxon>
        <taxon>Pezizomycotina</taxon>
        <taxon>Dothideomycetes</taxon>
        <taxon>Dothideomycetes incertae sedis</taxon>
        <taxon>Botryosphaeriales</taxon>
        <taxon>Phyllostictaceae</taxon>
        <taxon>Phyllosticta</taxon>
    </lineage>
</organism>
<gene>
    <name evidence="3" type="ORF">HDK90DRAFT_522868</name>
</gene>
<dbReference type="Pfam" id="PF00248">
    <property type="entry name" value="Aldo_ket_red"/>
    <property type="match status" value="1"/>
</dbReference>
<dbReference type="Gene3D" id="3.20.20.100">
    <property type="entry name" value="NADP-dependent oxidoreductase domain"/>
    <property type="match status" value="1"/>
</dbReference>